<feature type="compositionally biased region" description="Basic and acidic residues" evidence="2">
    <location>
        <begin position="300"/>
        <end position="309"/>
    </location>
</feature>
<reference evidence="6" key="1">
    <citation type="submission" date="2025-08" db="UniProtKB">
        <authorList>
            <consortium name="RefSeq"/>
        </authorList>
    </citation>
    <scope>IDENTIFICATION</scope>
    <source>
        <tissue evidence="6">Blood</tissue>
    </source>
</reference>
<feature type="compositionally biased region" description="Gly residues" evidence="2">
    <location>
        <begin position="588"/>
        <end position="599"/>
    </location>
</feature>
<dbReference type="InterPro" id="IPR029341">
    <property type="entry name" value="FAM21/CAPZIP"/>
</dbReference>
<dbReference type="GO" id="GO:0071203">
    <property type="term" value="C:WASH complex"/>
    <property type="evidence" value="ECO:0007669"/>
    <property type="project" value="TreeGrafter"/>
</dbReference>
<accession>A0A6P6I2F7</accession>
<dbReference type="GeneID" id="112863116"/>
<dbReference type="AlphaFoldDB" id="A0A6P6I2F7"/>
<dbReference type="GO" id="GO:0003009">
    <property type="term" value="P:skeletal muscle contraction"/>
    <property type="evidence" value="ECO:0007669"/>
    <property type="project" value="TreeGrafter"/>
</dbReference>
<dbReference type="PANTHER" id="PTHR21669:SF2">
    <property type="entry name" value="CAPZ-INTERACTING PROTEIN"/>
    <property type="match status" value="1"/>
</dbReference>
<organism evidence="5 6">
    <name type="scientific">Puma concolor</name>
    <name type="common">Mountain lion</name>
    <name type="synonym">Felis concolor</name>
    <dbReference type="NCBI Taxonomy" id="9696"/>
    <lineage>
        <taxon>Eukaryota</taxon>
        <taxon>Metazoa</taxon>
        <taxon>Chordata</taxon>
        <taxon>Craniata</taxon>
        <taxon>Vertebrata</taxon>
        <taxon>Euteleostomi</taxon>
        <taxon>Mammalia</taxon>
        <taxon>Eutheria</taxon>
        <taxon>Laurasiatheria</taxon>
        <taxon>Carnivora</taxon>
        <taxon>Feliformia</taxon>
        <taxon>Felidae</taxon>
        <taxon>Felinae</taxon>
        <taxon>Puma</taxon>
    </lineage>
</organism>
<feature type="region of interest" description="Disordered" evidence="2">
    <location>
        <begin position="130"/>
        <end position="612"/>
    </location>
</feature>
<evidence type="ECO:0000256" key="2">
    <source>
        <dbReference type="SAM" id="MobiDB-lite"/>
    </source>
</evidence>
<protein>
    <submittedName>
        <fullName evidence="6">CapZ-interacting protein</fullName>
    </submittedName>
</protein>
<evidence type="ECO:0000259" key="3">
    <source>
        <dbReference type="Pfam" id="PF05177"/>
    </source>
</evidence>
<name>A0A6P6I2F7_PUMCO</name>
<keyword evidence="1" id="KW-0597">Phosphoprotein</keyword>
<dbReference type="InterPro" id="IPR007850">
    <property type="entry name" value="RCSD"/>
</dbReference>
<dbReference type="GO" id="GO:0005829">
    <property type="term" value="C:cytosol"/>
    <property type="evidence" value="ECO:0007669"/>
    <property type="project" value="GOC"/>
</dbReference>
<evidence type="ECO:0000259" key="4">
    <source>
        <dbReference type="Pfam" id="PF15255"/>
    </source>
</evidence>
<dbReference type="GO" id="GO:0036010">
    <property type="term" value="P:protein localization to endosome"/>
    <property type="evidence" value="ECO:0007669"/>
    <property type="project" value="TreeGrafter"/>
</dbReference>
<feature type="compositionally biased region" description="Basic and acidic residues" evidence="2">
    <location>
        <begin position="411"/>
        <end position="429"/>
    </location>
</feature>
<dbReference type="Pfam" id="PF05177">
    <property type="entry name" value="RCSD"/>
    <property type="match status" value="1"/>
</dbReference>
<dbReference type="Proteomes" id="UP000515131">
    <property type="component" value="Unplaced"/>
</dbReference>
<dbReference type="GO" id="GO:0005769">
    <property type="term" value="C:early endosome"/>
    <property type="evidence" value="ECO:0007669"/>
    <property type="project" value="TreeGrafter"/>
</dbReference>
<dbReference type="GO" id="GO:0051015">
    <property type="term" value="F:actin filament binding"/>
    <property type="evidence" value="ECO:0007669"/>
    <property type="project" value="TreeGrafter"/>
</dbReference>
<feature type="compositionally biased region" description="Basic and acidic residues" evidence="2">
    <location>
        <begin position="327"/>
        <end position="347"/>
    </location>
</feature>
<feature type="compositionally biased region" description="Low complexity" evidence="2">
    <location>
        <begin position="459"/>
        <end position="469"/>
    </location>
</feature>
<dbReference type="PANTHER" id="PTHR21669">
    <property type="entry name" value="CAPZ-INTERACTING PROTEIN AND RELATED PROTEINS"/>
    <property type="match status" value="1"/>
</dbReference>
<dbReference type="GO" id="GO:1901981">
    <property type="term" value="F:phosphatidylinositol phosphate binding"/>
    <property type="evidence" value="ECO:0007669"/>
    <property type="project" value="TreeGrafter"/>
</dbReference>
<dbReference type="GO" id="GO:1905394">
    <property type="term" value="F:retromer complex binding"/>
    <property type="evidence" value="ECO:0007669"/>
    <property type="project" value="TreeGrafter"/>
</dbReference>
<feature type="region of interest" description="Disordered" evidence="2">
    <location>
        <begin position="33"/>
        <end position="112"/>
    </location>
</feature>
<dbReference type="RefSeq" id="XP_025782014.1">
    <property type="nucleotide sequence ID" value="XM_025926229.1"/>
</dbReference>
<dbReference type="KEGG" id="pcoo:112863116"/>
<evidence type="ECO:0000256" key="1">
    <source>
        <dbReference type="ARBA" id="ARBA00022553"/>
    </source>
</evidence>
<sequence>MALPNQPQRQDRKLVKLLTNLDLRWCAIGPLEEERPAETSANVDDSAPPSVAQLAGRFREQAAAAKETPACKPTRRKPPCSLPLFPPKVELGQNGEEKSPPNASHPPKIKVKSSPLIEKLQANLAFDPAALLPGASPKSPGLKAAVSPFQSPPSTPSSPGVRCQAGELEEVPVSFDQPPEGSHLPCYNKVRTRGSIKRRPPSRRFRRSQSDCGDLGGFRAPESSQENGAKEENGDEVFPSKSKAPGSPPPSEKPVGELGSLEKPPLRRTSSRTEKQEEKGRAPGEAQHHQEAVGGSEEEAGTRPAKEEAVQPAPASNPEAANGCRSPTEEKPAGEQTEKSAEVKEERAENEEGEPGQRSQDTKGLAEGAAGEAPPSPPGGVEGGHSFEQGRGEEKDEEGAVLEPGYNPSDEAPKTEQRAAVRGHEREAEPGATVPSRPASTDGGETLRGRHPAGPRTLPAAASAPAATAVCSVDPGAGNPEGLTQRRAQTRRRPAGQETLCRDLLDWSSEEAEETAAGGRRTGHWRTPEQAARRAAASAAQDPGLQRQEKEPGVEAGSGERGVEVPAGAGATRLEPLWRAEPSAAGTGTQGRGGGGGGRWQIRRGRGSDCGSPCPQALAVVGYGGAWLCE</sequence>
<evidence type="ECO:0000313" key="6">
    <source>
        <dbReference type="RefSeq" id="XP_025782014.1"/>
    </source>
</evidence>
<feature type="domain" description="FAM21/CAPZIP" evidence="4">
    <location>
        <begin position="108"/>
        <end position="209"/>
    </location>
</feature>
<keyword evidence="5" id="KW-1185">Reference proteome</keyword>
<feature type="domain" description="RCSD" evidence="3">
    <location>
        <begin position="255"/>
        <end position="349"/>
    </location>
</feature>
<dbReference type="CTD" id="92241"/>
<feature type="compositionally biased region" description="Basic and acidic residues" evidence="2">
    <location>
        <begin position="271"/>
        <end position="291"/>
    </location>
</feature>
<dbReference type="GO" id="GO:0042147">
    <property type="term" value="P:retrograde transport, endosome to Golgi"/>
    <property type="evidence" value="ECO:0007669"/>
    <property type="project" value="TreeGrafter"/>
</dbReference>
<evidence type="ECO:0000313" key="5">
    <source>
        <dbReference type="Proteomes" id="UP000515131"/>
    </source>
</evidence>
<proteinExistence type="predicted"/>
<feature type="compositionally biased region" description="Basic residues" evidence="2">
    <location>
        <begin position="190"/>
        <end position="207"/>
    </location>
</feature>
<dbReference type="Pfam" id="PF15255">
    <property type="entry name" value="CAP-ZIP_m"/>
    <property type="match status" value="1"/>
</dbReference>
<gene>
    <name evidence="6" type="primary">RCSD1</name>
</gene>